<feature type="region of interest" description="Disordered" evidence="5">
    <location>
        <begin position="433"/>
        <end position="537"/>
    </location>
</feature>
<dbReference type="AlphaFoldDB" id="A0A835YET7"/>
<dbReference type="OrthoDB" id="119302at2759"/>
<dbReference type="EMBL" id="JAEHOE010000001">
    <property type="protein sequence ID" value="KAG2501525.1"/>
    <property type="molecule type" value="Genomic_DNA"/>
</dbReference>
<protein>
    <recommendedName>
        <fullName evidence="6">Bms1-type G domain-containing protein</fullName>
    </recommendedName>
</protein>
<dbReference type="PROSITE" id="PS51714">
    <property type="entry name" value="G_BMS1"/>
    <property type="match status" value="1"/>
</dbReference>
<evidence type="ECO:0000313" key="7">
    <source>
        <dbReference type="EMBL" id="KAG2501525.1"/>
    </source>
</evidence>
<comment type="subcellular location">
    <subcellularLocation>
        <location evidence="1">Nucleus</location>
        <location evidence="1">Nucleolus</location>
    </subcellularLocation>
</comment>
<dbReference type="InterPro" id="IPR039761">
    <property type="entry name" value="Bms1/Tsr1"/>
</dbReference>
<keyword evidence="3" id="KW-0539">Nucleus</keyword>
<dbReference type="GO" id="GO:0034511">
    <property type="term" value="F:U3 snoRNA binding"/>
    <property type="evidence" value="ECO:0007669"/>
    <property type="project" value="TreeGrafter"/>
</dbReference>
<keyword evidence="2" id="KW-0690">Ribosome biogenesis</keyword>
<dbReference type="Pfam" id="PF08142">
    <property type="entry name" value="AARP2CN"/>
    <property type="match status" value="1"/>
</dbReference>
<dbReference type="GO" id="GO:0005730">
    <property type="term" value="C:nucleolus"/>
    <property type="evidence" value="ECO:0007669"/>
    <property type="project" value="UniProtKB-SubCell"/>
</dbReference>
<feature type="region of interest" description="Disordered" evidence="5">
    <location>
        <begin position="1"/>
        <end position="69"/>
    </location>
</feature>
<sequence length="905" mass="94310">MGGPSGQKNKTHKAGRRAGPSARERARQGKEVAAPRAHPKSAAHDGKLQRHLAARQQRDAKRQELLERKRKGAAPVVVAVLPLSEEVDVARFWHGLRHACEASLAPGGPASGAAAGASGSGSAGAGGDMELELLMSSGPLAPTTVTIAARSRVRLTLLPPPPVRGDPLAVADLGRCAEVVLLLLPGGEPATAAGAAAAAAAGAAAGVDAAGQAALAVLRAMGMPSIVPCVVGAGTASGSGSGAAAAASMKDRSAAKKRAEKALAAHLAGEHRLLHADTPTDLAALARHLAEHPPSAPPLWRQQRPGVMVEKAEYEPEAAGPGPSSVAAAAAAAGGGEGGAAGGGGVLTVYGFVRGTGLSANQLVTVPGAGDFRILSIHGPPDPHAVTGRHVPAHQAEKAMDVEAGAAGGAGPGPVVAQPDAEEADVLVRENVPAPGEGEQTWPTEEEMEAAAAAAPRMRKKKVPEGTSEYQAAWILDDEDYGTDDEDGSEDESDEDPYGMDADDGGRRRRGGAGDAAMGDDAEAPELQPIDDDDDAATDAGEAMALDEEGGDAAYAAALEAAREAKARRRGGDGEAEAAQLDFPDEVDVPLDQPARVRFQKYRGLKSLRTSAWDPKESLPADYARVFAFENFKRAHKRAREAAQRATSDLDPCAVAPGSYVAIRIGGVPPEAAERVLAAVAAAAAGQAVPLTVFGLMQHEAKLSVVNFAMRKAAGYSAPVANKERLLLVTGLRSFTARPILSTDDPGADKHRMEKFVHDGQHVVASVYAPIMYPPLPLLAFKLPEPAEAAHGAQTRLAAVGALRGCDPDRINLKRIMLTGTPVRVHRRRATVRFMFHNPDDVRWFRPVELSTKYGRRGRITEPLGTHGAMKCLFDSPLQQRDTVCMPLYKRVFPVWPSDMSFAER</sequence>
<dbReference type="PANTHER" id="PTHR12858">
    <property type="entry name" value="RIBOSOME BIOGENESIS PROTEIN"/>
    <property type="match status" value="1"/>
</dbReference>
<evidence type="ECO:0000256" key="3">
    <source>
        <dbReference type="ARBA" id="ARBA00023242"/>
    </source>
</evidence>
<evidence type="ECO:0000256" key="2">
    <source>
        <dbReference type="ARBA" id="ARBA00022517"/>
    </source>
</evidence>
<dbReference type="GO" id="GO:0030688">
    <property type="term" value="C:preribosome, small subunit precursor"/>
    <property type="evidence" value="ECO:0007669"/>
    <property type="project" value="TreeGrafter"/>
</dbReference>
<dbReference type="InterPro" id="IPR007034">
    <property type="entry name" value="BMS1_TSR1_C"/>
</dbReference>
<feature type="domain" description="Bms1-type G" evidence="6">
    <location>
        <begin position="74"/>
        <end position="295"/>
    </location>
</feature>
<dbReference type="GO" id="GO:0000479">
    <property type="term" value="P:endonucleolytic cleavage of tricistronic rRNA transcript (SSU-rRNA, 5.8S rRNA, LSU-rRNA)"/>
    <property type="evidence" value="ECO:0007669"/>
    <property type="project" value="TreeGrafter"/>
</dbReference>
<proteinExistence type="inferred from homology"/>
<dbReference type="InterPro" id="IPR012948">
    <property type="entry name" value="AARP2CN"/>
</dbReference>
<comment type="caution">
    <text evidence="7">The sequence shown here is derived from an EMBL/GenBank/DDBJ whole genome shotgun (WGS) entry which is preliminary data.</text>
</comment>
<dbReference type="SMART" id="SM01362">
    <property type="entry name" value="DUF663"/>
    <property type="match status" value="1"/>
</dbReference>
<feature type="compositionally biased region" description="Acidic residues" evidence="5">
    <location>
        <begin position="476"/>
        <end position="503"/>
    </location>
</feature>
<evidence type="ECO:0000259" key="6">
    <source>
        <dbReference type="PROSITE" id="PS51714"/>
    </source>
</evidence>
<evidence type="ECO:0000256" key="5">
    <source>
        <dbReference type="SAM" id="MobiDB-lite"/>
    </source>
</evidence>
<dbReference type="SMART" id="SM00785">
    <property type="entry name" value="AARP2CN"/>
    <property type="match status" value="1"/>
</dbReference>
<reference evidence="7" key="1">
    <citation type="journal article" date="2020" name="bioRxiv">
        <title>Comparative genomics of Chlamydomonas.</title>
        <authorList>
            <person name="Craig R.J."/>
            <person name="Hasan A.R."/>
            <person name="Ness R.W."/>
            <person name="Keightley P.D."/>
        </authorList>
    </citation>
    <scope>NUCLEOTIDE SEQUENCE</scope>
    <source>
        <strain evidence="7">CCAP 11/70</strain>
    </source>
</reference>
<dbReference type="Proteomes" id="UP000612055">
    <property type="component" value="Unassembled WGS sequence"/>
</dbReference>
<dbReference type="GO" id="GO:0003924">
    <property type="term" value="F:GTPase activity"/>
    <property type="evidence" value="ECO:0007669"/>
    <property type="project" value="TreeGrafter"/>
</dbReference>
<evidence type="ECO:0000256" key="4">
    <source>
        <dbReference type="ARBA" id="ARBA00038288"/>
    </source>
</evidence>
<name>A0A835YET7_9CHLO</name>
<dbReference type="InterPro" id="IPR030387">
    <property type="entry name" value="G_Bms1/Tsr1_dom"/>
</dbReference>
<evidence type="ECO:0000313" key="8">
    <source>
        <dbReference type="Proteomes" id="UP000612055"/>
    </source>
</evidence>
<accession>A0A835YET7</accession>
<dbReference type="PANTHER" id="PTHR12858:SF1">
    <property type="entry name" value="PRE-RRNA-PROCESSING PROTEIN TSR1 HOMOLOG"/>
    <property type="match status" value="1"/>
</dbReference>
<feature type="region of interest" description="Disordered" evidence="5">
    <location>
        <begin position="566"/>
        <end position="585"/>
    </location>
</feature>
<dbReference type="GO" id="GO:0005525">
    <property type="term" value="F:GTP binding"/>
    <property type="evidence" value="ECO:0007669"/>
    <property type="project" value="TreeGrafter"/>
</dbReference>
<gene>
    <name evidence="7" type="ORF">HYH03_000032</name>
</gene>
<dbReference type="GO" id="GO:0000462">
    <property type="term" value="P:maturation of SSU-rRNA from tricistronic rRNA transcript (SSU-rRNA, 5.8S rRNA, LSU-rRNA)"/>
    <property type="evidence" value="ECO:0007669"/>
    <property type="project" value="TreeGrafter"/>
</dbReference>
<keyword evidence="8" id="KW-1185">Reference proteome</keyword>
<feature type="compositionally biased region" description="Acidic residues" evidence="5">
    <location>
        <begin position="518"/>
        <end position="537"/>
    </location>
</feature>
<comment type="similarity">
    <text evidence="4">Belongs to the TRAFAC class translation factor GTPase superfamily. Bms1-like GTPase family. TSR1 subfamily.</text>
</comment>
<dbReference type="Pfam" id="PF04950">
    <property type="entry name" value="RIBIOP_C"/>
    <property type="match status" value="1"/>
</dbReference>
<feature type="compositionally biased region" description="Basic and acidic residues" evidence="5">
    <location>
        <begin position="56"/>
        <end position="67"/>
    </location>
</feature>
<organism evidence="7 8">
    <name type="scientific">Edaphochlamys debaryana</name>
    <dbReference type="NCBI Taxonomy" id="47281"/>
    <lineage>
        <taxon>Eukaryota</taxon>
        <taxon>Viridiplantae</taxon>
        <taxon>Chlorophyta</taxon>
        <taxon>core chlorophytes</taxon>
        <taxon>Chlorophyceae</taxon>
        <taxon>CS clade</taxon>
        <taxon>Chlamydomonadales</taxon>
        <taxon>Chlamydomonadales incertae sedis</taxon>
        <taxon>Edaphochlamys</taxon>
    </lineage>
</organism>
<evidence type="ECO:0000256" key="1">
    <source>
        <dbReference type="ARBA" id="ARBA00004604"/>
    </source>
</evidence>